<evidence type="ECO:0000313" key="1">
    <source>
        <dbReference type="EMBL" id="EQC31422.1"/>
    </source>
</evidence>
<dbReference type="EMBL" id="JH767169">
    <property type="protein sequence ID" value="EQC31422.1"/>
    <property type="molecule type" value="Genomic_DNA"/>
</dbReference>
<dbReference type="OMA" id="MELPWAD"/>
<name>T0RN86_SAPDV</name>
<dbReference type="eggNOG" id="ENOG502SMSV">
    <property type="taxonomic scope" value="Eukaryota"/>
</dbReference>
<dbReference type="RefSeq" id="XP_008615263.1">
    <property type="nucleotide sequence ID" value="XM_008617041.1"/>
</dbReference>
<dbReference type="OrthoDB" id="66163at2759"/>
<sequence>MGGDIDADIKLPWSRVFLAVISYGLFFTDIPRSSLGFPVLPSGFHSTTESLYSSFGPYAYPIIGITKTTSGAYVGSIPLAKVWSYKYDTCSVGLRTVVSQRNASGWDPCLVYEAECNTTMLTPKSVFTMLDNVVAAVVAAPSLTWRVSYYFYDIINDLFAFGTFKERDWRTVRTHYVPSPEVDVCDPTCVTRPFFCEQLWTDFGALGVESTGRIVDDIRMQFRAKVNASNASHQRVELVILEAIDDIRPWGGGFAKSFASAYDVVALLRVQNCSSANSVACETVFVSDYRYEGGFAKTNTMTYYGITHILRLFGQTYNICRALTLFLGCYWARAAEPKYATASFFRRLVCAVRTFLRIPAQVVIHGSWLPVAVFVVAHLIDSPLLYYCIFMQLGPLNGATRFTPDQIYSFWVLLTCHMRNVWVLSLATKCILLAVDQRRHQTILGFRGYLLPCVSFCSIFFELRLTSLRRTDLLSAVHANPSLSTTLVREMQAIPSNYRYWGAFSDIKTLFLSWSAVYIIFGGLLRRRLGFRTTVPFTLLRYCNRSMFSTAWNALAPETAAVAPATDLSSMRQSLNALMHITWMTDPLQYIMLRWNQPVVYVYRHKTTGSRIHHPLSPRELARQDASLSASVEVIGQVLMMELPWADRIYCH</sequence>
<proteinExistence type="predicted"/>
<keyword evidence="2" id="KW-1185">Reference proteome</keyword>
<accession>T0RN86</accession>
<reference evidence="1 2" key="1">
    <citation type="submission" date="2012-04" db="EMBL/GenBank/DDBJ databases">
        <title>The Genome Sequence of Saprolegnia declina VS20.</title>
        <authorList>
            <consortium name="The Broad Institute Genome Sequencing Platform"/>
            <person name="Russ C."/>
            <person name="Nusbaum C."/>
            <person name="Tyler B."/>
            <person name="van West P."/>
            <person name="Dieguez-Uribeondo J."/>
            <person name="de Bruijn I."/>
            <person name="Tripathy S."/>
            <person name="Jiang R."/>
            <person name="Young S.K."/>
            <person name="Zeng Q."/>
            <person name="Gargeya S."/>
            <person name="Fitzgerald M."/>
            <person name="Haas B."/>
            <person name="Abouelleil A."/>
            <person name="Alvarado L."/>
            <person name="Arachchi H.M."/>
            <person name="Berlin A."/>
            <person name="Chapman S.B."/>
            <person name="Goldberg J."/>
            <person name="Griggs A."/>
            <person name="Gujja S."/>
            <person name="Hansen M."/>
            <person name="Howarth C."/>
            <person name="Imamovic A."/>
            <person name="Larimer J."/>
            <person name="McCowen C."/>
            <person name="Montmayeur A."/>
            <person name="Murphy C."/>
            <person name="Neiman D."/>
            <person name="Pearson M."/>
            <person name="Priest M."/>
            <person name="Roberts A."/>
            <person name="Saif S."/>
            <person name="Shea T."/>
            <person name="Sisk P."/>
            <person name="Sykes S."/>
            <person name="Wortman J."/>
            <person name="Nusbaum C."/>
            <person name="Birren B."/>
        </authorList>
    </citation>
    <scope>NUCLEOTIDE SEQUENCE [LARGE SCALE GENOMIC DNA]</scope>
    <source>
        <strain evidence="1 2">VS20</strain>
    </source>
</reference>
<dbReference type="AlphaFoldDB" id="T0RN86"/>
<evidence type="ECO:0000313" key="2">
    <source>
        <dbReference type="Proteomes" id="UP000030762"/>
    </source>
</evidence>
<dbReference type="GeneID" id="19951748"/>
<gene>
    <name evidence="1" type="ORF">SDRG_11021</name>
</gene>
<dbReference type="VEuPathDB" id="FungiDB:SDRG_11021"/>
<organism evidence="1 2">
    <name type="scientific">Saprolegnia diclina (strain VS20)</name>
    <dbReference type="NCBI Taxonomy" id="1156394"/>
    <lineage>
        <taxon>Eukaryota</taxon>
        <taxon>Sar</taxon>
        <taxon>Stramenopiles</taxon>
        <taxon>Oomycota</taxon>
        <taxon>Saprolegniomycetes</taxon>
        <taxon>Saprolegniales</taxon>
        <taxon>Saprolegniaceae</taxon>
        <taxon>Saprolegnia</taxon>
    </lineage>
</organism>
<dbReference type="InParanoid" id="T0RN86"/>
<protein>
    <submittedName>
        <fullName evidence="1">Uncharacterized protein</fullName>
    </submittedName>
</protein>
<dbReference type="Proteomes" id="UP000030762">
    <property type="component" value="Unassembled WGS sequence"/>
</dbReference>